<accession>C9MWQ5</accession>
<dbReference type="InterPro" id="IPR050153">
    <property type="entry name" value="Metal_Ion_Import_ABC"/>
</dbReference>
<comment type="caution">
    <text evidence="4">The sequence shown here is derived from an EMBL/GenBank/DDBJ whole genome shotgun (WGS) entry which is preliminary data.</text>
</comment>
<dbReference type="InterPro" id="IPR003439">
    <property type="entry name" value="ABC_transporter-like_ATP-bd"/>
</dbReference>
<evidence type="ECO:0000259" key="3">
    <source>
        <dbReference type="Pfam" id="PF00005"/>
    </source>
</evidence>
<gene>
    <name evidence="4" type="ORF">GCWU000323_00976</name>
</gene>
<dbReference type="STRING" id="634994.GCWU000323_00976"/>
<evidence type="ECO:0000256" key="1">
    <source>
        <dbReference type="ARBA" id="ARBA00005417"/>
    </source>
</evidence>
<evidence type="ECO:0000313" key="4">
    <source>
        <dbReference type="EMBL" id="EEX74921.1"/>
    </source>
</evidence>
<dbReference type="InterPro" id="IPR027417">
    <property type="entry name" value="P-loop_NTPase"/>
</dbReference>
<proteinExistence type="inferred from homology"/>
<dbReference type="AlphaFoldDB" id="C9MWQ5"/>
<feature type="domain" description="ABC transporter" evidence="3">
    <location>
        <begin position="25"/>
        <end position="80"/>
    </location>
</feature>
<dbReference type="RefSeq" id="WP_006804313.1">
    <property type="nucleotide sequence ID" value="NZ_GG700632.1"/>
</dbReference>
<keyword evidence="2" id="KW-0813">Transport</keyword>
<organism evidence="4 5">
    <name type="scientific">Leptotrichia hofstadii F0254</name>
    <dbReference type="NCBI Taxonomy" id="634994"/>
    <lineage>
        <taxon>Bacteria</taxon>
        <taxon>Fusobacteriati</taxon>
        <taxon>Fusobacteriota</taxon>
        <taxon>Fusobacteriia</taxon>
        <taxon>Fusobacteriales</taxon>
        <taxon>Leptotrichiaceae</taxon>
        <taxon>Leptotrichia</taxon>
    </lineage>
</organism>
<dbReference type="HOGENOM" id="CLU_000604_68_3_0"/>
<dbReference type="GO" id="GO:0016887">
    <property type="term" value="F:ATP hydrolysis activity"/>
    <property type="evidence" value="ECO:0007669"/>
    <property type="project" value="InterPro"/>
</dbReference>
<dbReference type="Gene3D" id="3.40.50.300">
    <property type="entry name" value="P-loop containing nucleotide triphosphate hydrolases"/>
    <property type="match status" value="1"/>
</dbReference>
<name>C9MWQ5_9FUSO</name>
<dbReference type="PANTHER" id="PTHR42734:SF17">
    <property type="entry name" value="METAL TRANSPORT SYSTEM ATP-BINDING PROTEIN TM_0124-RELATED"/>
    <property type="match status" value="1"/>
</dbReference>
<evidence type="ECO:0000256" key="2">
    <source>
        <dbReference type="ARBA" id="ARBA00022448"/>
    </source>
</evidence>
<sequence length="121" mass="13725">MANGQNKKLVSVQNLNFKYNNDYILKDITLDILKGKNVAILGRNGGGKSTLVKVILGFLRKNSGSIEFFTSENKIGYLPQIREFDTSFPINIFDLVISGLTNKNNLFRRFNNEEKNVLKHS</sequence>
<dbReference type="Pfam" id="PF00005">
    <property type="entry name" value="ABC_tran"/>
    <property type="match status" value="1"/>
</dbReference>
<dbReference type="Proteomes" id="UP000006233">
    <property type="component" value="Unassembled WGS sequence"/>
</dbReference>
<reference evidence="4 5" key="1">
    <citation type="submission" date="2009-09" db="EMBL/GenBank/DDBJ databases">
        <authorList>
            <person name="Weinstock G."/>
            <person name="Sodergren E."/>
            <person name="Clifton S."/>
            <person name="Fulton L."/>
            <person name="Fulton B."/>
            <person name="Courtney L."/>
            <person name="Fronick C."/>
            <person name="Harrison M."/>
            <person name="Strong C."/>
            <person name="Farmer C."/>
            <person name="Delahaunty K."/>
            <person name="Markovic C."/>
            <person name="Hall O."/>
            <person name="Minx P."/>
            <person name="Tomlinson C."/>
            <person name="Mitreva M."/>
            <person name="Nelson J."/>
            <person name="Hou S."/>
            <person name="Wollam A."/>
            <person name="Pepin K.H."/>
            <person name="Johnson M."/>
            <person name="Bhonagiri V."/>
            <person name="Nash W.E."/>
            <person name="Warren W."/>
            <person name="Chinwalla A."/>
            <person name="Mardis E.R."/>
            <person name="Wilson R.K."/>
        </authorList>
    </citation>
    <scope>NUCLEOTIDE SEQUENCE [LARGE SCALE GENOMIC DNA]</scope>
    <source>
        <strain evidence="4 5">F0254</strain>
    </source>
</reference>
<dbReference type="PANTHER" id="PTHR42734">
    <property type="entry name" value="METAL TRANSPORT SYSTEM ATP-BINDING PROTEIN TM_0124-RELATED"/>
    <property type="match status" value="1"/>
</dbReference>
<evidence type="ECO:0000313" key="5">
    <source>
        <dbReference type="Proteomes" id="UP000006233"/>
    </source>
</evidence>
<dbReference type="GO" id="GO:0005524">
    <property type="term" value="F:ATP binding"/>
    <property type="evidence" value="ECO:0007669"/>
    <property type="project" value="InterPro"/>
</dbReference>
<protein>
    <recommendedName>
        <fullName evidence="3">ABC transporter domain-containing protein</fullName>
    </recommendedName>
</protein>
<comment type="similarity">
    <text evidence="1">Belongs to the ABC transporter superfamily.</text>
</comment>
<dbReference type="SUPFAM" id="SSF52540">
    <property type="entry name" value="P-loop containing nucleoside triphosphate hydrolases"/>
    <property type="match status" value="1"/>
</dbReference>
<dbReference type="EMBL" id="ACVB02000008">
    <property type="protein sequence ID" value="EEX74921.1"/>
    <property type="molecule type" value="Genomic_DNA"/>
</dbReference>
<dbReference type="eggNOG" id="COG1121">
    <property type="taxonomic scope" value="Bacteria"/>
</dbReference>